<gene>
    <name evidence="1" type="ORF">V6N12_011862</name>
</gene>
<evidence type="ECO:0000313" key="1">
    <source>
        <dbReference type="EMBL" id="KAK8518612.1"/>
    </source>
</evidence>
<organism evidence="1 2">
    <name type="scientific">Hibiscus sabdariffa</name>
    <name type="common">roselle</name>
    <dbReference type="NCBI Taxonomy" id="183260"/>
    <lineage>
        <taxon>Eukaryota</taxon>
        <taxon>Viridiplantae</taxon>
        <taxon>Streptophyta</taxon>
        <taxon>Embryophyta</taxon>
        <taxon>Tracheophyta</taxon>
        <taxon>Spermatophyta</taxon>
        <taxon>Magnoliopsida</taxon>
        <taxon>eudicotyledons</taxon>
        <taxon>Gunneridae</taxon>
        <taxon>Pentapetalae</taxon>
        <taxon>rosids</taxon>
        <taxon>malvids</taxon>
        <taxon>Malvales</taxon>
        <taxon>Malvaceae</taxon>
        <taxon>Malvoideae</taxon>
        <taxon>Hibiscus</taxon>
    </lineage>
</organism>
<keyword evidence="2" id="KW-1185">Reference proteome</keyword>
<evidence type="ECO:0000313" key="2">
    <source>
        <dbReference type="Proteomes" id="UP001472677"/>
    </source>
</evidence>
<accession>A0ABR2CGF6</accession>
<comment type="caution">
    <text evidence="1">The sequence shown here is derived from an EMBL/GenBank/DDBJ whole genome shotgun (WGS) entry which is preliminary data.</text>
</comment>
<name>A0ABR2CGF6_9ROSI</name>
<proteinExistence type="predicted"/>
<sequence length="170" mass="19627">MCLIADTVKRASDLSRGCRAFELSPICRIDGQESLVTVPVPQQNSKGKSKSLRLKYICYVLQAETWGHCDHFAAFLVKTNYSFQFPQQKHLYYESDPVFMSWQENFVDLKPWWKIKYYSYKKEKETNNCKAGKIVDFASQYKCSRASRKGEPGSLYISLEVVVKVALNVL</sequence>
<dbReference type="Proteomes" id="UP001472677">
    <property type="component" value="Unassembled WGS sequence"/>
</dbReference>
<dbReference type="EMBL" id="JBBPBM010000052">
    <property type="protein sequence ID" value="KAK8518612.1"/>
    <property type="molecule type" value="Genomic_DNA"/>
</dbReference>
<reference evidence="1 2" key="1">
    <citation type="journal article" date="2024" name="G3 (Bethesda)">
        <title>Genome assembly of Hibiscus sabdariffa L. provides insights into metabolisms of medicinal natural products.</title>
        <authorList>
            <person name="Kim T."/>
        </authorList>
    </citation>
    <scope>NUCLEOTIDE SEQUENCE [LARGE SCALE GENOMIC DNA]</scope>
    <source>
        <strain evidence="1">TK-2024</strain>
        <tissue evidence="1">Old leaves</tissue>
    </source>
</reference>
<protein>
    <submittedName>
        <fullName evidence="1">Uncharacterized protein</fullName>
    </submittedName>
</protein>